<keyword evidence="3" id="KW-1185">Reference proteome</keyword>
<dbReference type="EMBL" id="QPFP01000013">
    <property type="protein sequence ID" value="TEB33259.1"/>
    <property type="molecule type" value="Genomic_DNA"/>
</dbReference>
<reference evidence="2 3" key="1">
    <citation type="journal article" date="2019" name="Nat. Ecol. Evol.">
        <title>Megaphylogeny resolves global patterns of mushroom evolution.</title>
        <authorList>
            <person name="Varga T."/>
            <person name="Krizsan K."/>
            <person name="Foldi C."/>
            <person name="Dima B."/>
            <person name="Sanchez-Garcia M."/>
            <person name="Sanchez-Ramirez S."/>
            <person name="Szollosi G.J."/>
            <person name="Szarkandi J.G."/>
            <person name="Papp V."/>
            <person name="Albert L."/>
            <person name="Andreopoulos W."/>
            <person name="Angelini C."/>
            <person name="Antonin V."/>
            <person name="Barry K.W."/>
            <person name="Bougher N.L."/>
            <person name="Buchanan P."/>
            <person name="Buyck B."/>
            <person name="Bense V."/>
            <person name="Catcheside P."/>
            <person name="Chovatia M."/>
            <person name="Cooper J."/>
            <person name="Damon W."/>
            <person name="Desjardin D."/>
            <person name="Finy P."/>
            <person name="Geml J."/>
            <person name="Haridas S."/>
            <person name="Hughes K."/>
            <person name="Justo A."/>
            <person name="Karasinski D."/>
            <person name="Kautmanova I."/>
            <person name="Kiss B."/>
            <person name="Kocsube S."/>
            <person name="Kotiranta H."/>
            <person name="LaButti K.M."/>
            <person name="Lechner B.E."/>
            <person name="Liimatainen K."/>
            <person name="Lipzen A."/>
            <person name="Lukacs Z."/>
            <person name="Mihaltcheva S."/>
            <person name="Morgado L.N."/>
            <person name="Niskanen T."/>
            <person name="Noordeloos M.E."/>
            <person name="Ohm R.A."/>
            <person name="Ortiz-Santana B."/>
            <person name="Ovrebo C."/>
            <person name="Racz N."/>
            <person name="Riley R."/>
            <person name="Savchenko A."/>
            <person name="Shiryaev A."/>
            <person name="Soop K."/>
            <person name="Spirin V."/>
            <person name="Szebenyi C."/>
            <person name="Tomsovsky M."/>
            <person name="Tulloss R.E."/>
            <person name="Uehling J."/>
            <person name="Grigoriev I.V."/>
            <person name="Vagvolgyi C."/>
            <person name="Papp T."/>
            <person name="Martin F.M."/>
            <person name="Miettinen O."/>
            <person name="Hibbett D.S."/>
            <person name="Nagy L.G."/>
        </authorList>
    </citation>
    <scope>NUCLEOTIDE SEQUENCE [LARGE SCALE GENOMIC DNA]</scope>
    <source>
        <strain evidence="2 3">FP101781</strain>
    </source>
</reference>
<evidence type="ECO:0000313" key="2">
    <source>
        <dbReference type="EMBL" id="TEB33259.1"/>
    </source>
</evidence>
<name>A0A4Y7TIE4_COPMI</name>
<keyword evidence="1" id="KW-0472">Membrane</keyword>
<proteinExistence type="predicted"/>
<feature type="transmembrane region" description="Helical" evidence="1">
    <location>
        <begin position="53"/>
        <end position="71"/>
    </location>
</feature>
<dbReference type="AlphaFoldDB" id="A0A4Y7TIE4"/>
<keyword evidence="1" id="KW-1133">Transmembrane helix</keyword>
<feature type="transmembrane region" description="Helical" evidence="1">
    <location>
        <begin position="222"/>
        <end position="241"/>
    </location>
</feature>
<evidence type="ECO:0000256" key="1">
    <source>
        <dbReference type="SAM" id="Phobius"/>
    </source>
</evidence>
<keyword evidence="1" id="KW-0812">Transmembrane</keyword>
<comment type="caution">
    <text evidence="2">The sequence shown here is derived from an EMBL/GenBank/DDBJ whole genome shotgun (WGS) entry which is preliminary data.</text>
</comment>
<gene>
    <name evidence="2" type="ORF">FA13DRAFT_196916</name>
</gene>
<feature type="transmembrane region" description="Helical" evidence="1">
    <location>
        <begin position="83"/>
        <end position="100"/>
    </location>
</feature>
<sequence>MQRLWTLCALPMEMLPTTTHGPTIHPNLYFYPAPKRTPHWPIRRRHWHPKITVYRLLVTALTIGLGTAKAITSTPTGGSSCSVTLEWISGIIILILTFFLSRYETHDDPKPHWLFKYDLLDGIRALWHRPSSYGGEDRYSEPPPAIRGPLVTGYRLLVSMSALVFGVVKATLSYLGYKTAPTVVEWVFGVVMTVSLYWLGMYENSPTADLPWLFVRDCSNQVFVYFLCAVHLAALFAMHYWTVSRFNHAKQGVSQTLGNPGHNVSVVAGQVHP</sequence>
<organism evidence="2 3">
    <name type="scientific">Coprinellus micaceus</name>
    <name type="common">Glistening ink-cap mushroom</name>
    <name type="synonym">Coprinus micaceus</name>
    <dbReference type="NCBI Taxonomy" id="71717"/>
    <lineage>
        <taxon>Eukaryota</taxon>
        <taxon>Fungi</taxon>
        <taxon>Dikarya</taxon>
        <taxon>Basidiomycota</taxon>
        <taxon>Agaricomycotina</taxon>
        <taxon>Agaricomycetes</taxon>
        <taxon>Agaricomycetidae</taxon>
        <taxon>Agaricales</taxon>
        <taxon>Agaricineae</taxon>
        <taxon>Psathyrellaceae</taxon>
        <taxon>Coprinellus</taxon>
    </lineage>
</organism>
<protein>
    <submittedName>
        <fullName evidence="2">Uncharacterized protein</fullName>
    </submittedName>
</protein>
<dbReference type="Proteomes" id="UP000298030">
    <property type="component" value="Unassembled WGS sequence"/>
</dbReference>
<accession>A0A4Y7TIE4</accession>
<evidence type="ECO:0000313" key="3">
    <source>
        <dbReference type="Proteomes" id="UP000298030"/>
    </source>
</evidence>
<dbReference type="OrthoDB" id="3058001at2759"/>
<feature type="transmembrane region" description="Helical" evidence="1">
    <location>
        <begin position="183"/>
        <end position="201"/>
    </location>
</feature>